<dbReference type="AlphaFoldDB" id="A0A5S4GXE4"/>
<evidence type="ECO:0000313" key="3">
    <source>
        <dbReference type="Proteomes" id="UP000306628"/>
    </source>
</evidence>
<keyword evidence="1" id="KW-0472">Membrane</keyword>
<feature type="transmembrane region" description="Helical" evidence="1">
    <location>
        <begin position="156"/>
        <end position="175"/>
    </location>
</feature>
<comment type="caution">
    <text evidence="2">The sequence shown here is derived from an EMBL/GenBank/DDBJ whole genome shotgun (WGS) entry which is preliminary data.</text>
</comment>
<reference evidence="2 3" key="1">
    <citation type="submission" date="2019-05" db="EMBL/GenBank/DDBJ databases">
        <title>Draft genome sequence of Nonomuraea zeae DSM 100528.</title>
        <authorList>
            <person name="Saricaoglu S."/>
            <person name="Isik K."/>
        </authorList>
    </citation>
    <scope>NUCLEOTIDE SEQUENCE [LARGE SCALE GENOMIC DNA]</scope>
    <source>
        <strain evidence="2 3">DSM 100528</strain>
    </source>
</reference>
<dbReference type="EMBL" id="VCKX01000016">
    <property type="protein sequence ID" value="TMR37479.1"/>
    <property type="molecule type" value="Genomic_DNA"/>
</dbReference>
<dbReference type="RefSeq" id="WP_138688928.1">
    <property type="nucleotide sequence ID" value="NZ_JBHSAZ010000089.1"/>
</dbReference>
<dbReference type="SUPFAM" id="SSF103473">
    <property type="entry name" value="MFS general substrate transporter"/>
    <property type="match status" value="1"/>
</dbReference>
<name>A0A5S4GXE4_9ACTN</name>
<protein>
    <submittedName>
        <fullName evidence="2">MFS transporter</fullName>
    </submittedName>
</protein>
<evidence type="ECO:0000256" key="1">
    <source>
        <dbReference type="SAM" id="Phobius"/>
    </source>
</evidence>
<gene>
    <name evidence="2" type="ORF">ETD85_07780</name>
</gene>
<dbReference type="InterPro" id="IPR011701">
    <property type="entry name" value="MFS"/>
</dbReference>
<accession>A0A5S4GXE4</accession>
<keyword evidence="1" id="KW-0812">Transmembrane</keyword>
<feature type="transmembrane region" description="Helical" evidence="1">
    <location>
        <begin position="195"/>
        <end position="221"/>
    </location>
</feature>
<sequence>MSAARLIFAAQALRGLAYGLAAVQLATLLRAEGLQAAGVGLVLAAVMAGGALASIALGRWGDRFGRRRSYAVLYLALALCGSLIAAGAPVWLLSLAALSGALSVEVVESGPFTTVEQVLLDGSGVAVRGFGLYNAVAAIAGTAGALLGALPPARSLLGGVLLAVGVAGALLALRLPAALEVASVQVSAPVRPRPVVVRLAALFAVDSLAGGFVVQAYLAYWLGVHYQADTASIGLLFAGCAALQTASFLLAPVIAARIGLLNTMVFTHLPSNLLLVGVAFAPGFPVAAGLLLARACLSSMDVPTRQAYVMAMVPPTERTTTAAVTNTARSLTRPAGPVLAGLLQPLGLAWPFLIAGTAKTLYDLALWRIFRRLELPTEDPS</sequence>
<dbReference type="InterPro" id="IPR036259">
    <property type="entry name" value="MFS_trans_sf"/>
</dbReference>
<feature type="transmembrane region" description="Helical" evidence="1">
    <location>
        <begin position="130"/>
        <end position="149"/>
    </location>
</feature>
<evidence type="ECO:0000313" key="2">
    <source>
        <dbReference type="EMBL" id="TMR37479.1"/>
    </source>
</evidence>
<dbReference type="Pfam" id="PF07690">
    <property type="entry name" value="MFS_1"/>
    <property type="match status" value="1"/>
</dbReference>
<feature type="transmembrane region" description="Helical" evidence="1">
    <location>
        <begin position="70"/>
        <end position="92"/>
    </location>
</feature>
<proteinExistence type="predicted"/>
<feature type="transmembrane region" description="Helical" evidence="1">
    <location>
        <begin position="233"/>
        <end position="254"/>
    </location>
</feature>
<keyword evidence="3" id="KW-1185">Reference proteome</keyword>
<feature type="transmembrane region" description="Helical" evidence="1">
    <location>
        <begin position="37"/>
        <end position="58"/>
    </location>
</feature>
<dbReference type="Proteomes" id="UP000306628">
    <property type="component" value="Unassembled WGS sequence"/>
</dbReference>
<keyword evidence="1" id="KW-1133">Transmembrane helix</keyword>
<organism evidence="2 3">
    <name type="scientific">Nonomuraea zeae</name>
    <dbReference type="NCBI Taxonomy" id="1642303"/>
    <lineage>
        <taxon>Bacteria</taxon>
        <taxon>Bacillati</taxon>
        <taxon>Actinomycetota</taxon>
        <taxon>Actinomycetes</taxon>
        <taxon>Streptosporangiales</taxon>
        <taxon>Streptosporangiaceae</taxon>
        <taxon>Nonomuraea</taxon>
    </lineage>
</organism>
<dbReference type="Gene3D" id="1.20.1250.20">
    <property type="entry name" value="MFS general substrate transporter like domains"/>
    <property type="match status" value="2"/>
</dbReference>
<dbReference type="PANTHER" id="PTHR23520:SF5">
    <property type="entry name" value="TRANSPORTER, PUTATIVE (AFU_ORTHOLOGUE AFUA_3G04000)-RELATED"/>
    <property type="match status" value="1"/>
</dbReference>
<feature type="transmembrane region" description="Helical" evidence="1">
    <location>
        <begin position="274"/>
        <end position="297"/>
    </location>
</feature>
<dbReference type="GO" id="GO:0022857">
    <property type="term" value="F:transmembrane transporter activity"/>
    <property type="evidence" value="ECO:0007669"/>
    <property type="project" value="InterPro"/>
</dbReference>
<dbReference type="PANTHER" id="PTHR23520">
    <property type="entry name" value="TRANSPORTER, PUTATIVE (AFU_ORTHOLOGUE AFUA_3G04000)-RELATED"/>
    <property type="match status" value="1"/>
</dbReference>
<dbReference type="OrthoDB" id="189258at2"/>